<sequence length="66" mass="8098">MKMFFKYCPELNHIFKLKDEIIYFTPELTAEGKKEIRDFVDKNRERKVTNFYIPAKKYDSNEKTEK</sequence>
<evidence type="ECO:0000313" key="2">
    <source>
        <dbReference type="Proteomes" id="UP000274593"/>
    </source>
</evidence>
<evidence type="ECO:0000313" key="1">
    <source>
        <dbReference type="EMBL" id="AZJ34556.1"/>
    </source>
</evidence>
<dbReference type="AlphaFoldDB" id="A0A3Q8RRG7"/>
<keyword evidence="2" id="KW-1185">Reference proteome</keyword>
<proteinExistence type="predicted"/>
<reference evidence="1 2" key="1">
    <citation type="submission" date="2018-09" db="EMBL/GenBank/DDBJ databases">
        <title>Insights into the microbiota of Asian seabass (Lates calcarifer) with tenacibaculosis symptoms and description of sp. nov. Tenacibaculum singaporense.</title>
        <authorList>
            <person name="Miyake S."/>
            <person name="Soh M."/>
            <person name="Azman M.N."/>
            <person name="Ngoh S.Y."/>
            <person name="Orban L."/>
        </authorList>
    </citation>
    <scope>NUCLEOTIDE SEQUENCE [LARGE SCALE GENOMIC DNA]</scope>
    <source>
        <strain evidence="1 2">DSM 106434</strain>
    </source>
</reference>
<accession>A0A3Q8RRG7</accession>
<name>A0A3Q8RRG7_9FLAO</name>
<protein>
    <submittedName>
        <fullName evidence="1">Uncharacterized protein</fullName>
    </submittedName>
</protein>
<dbReference type="EMBL" id="CP032548">
    <property type="protein sequence ID" value="AZJ34556.1"/>
    <property type="molecule type" value="Genomic_DNA"/>
</dbReference>
<dbReference type="KEGG" id="tsig:D6T69_03020"/>
<dbReference type="Proteomes" id="UP000274593">
    <property type="component" value="Chromosome"/>
</dbReference>
<organism evidence="1 2">
    <name type="scientific">Tenacibaculum singaporense</name>
    <dbReference type="NCBI Taxonomy" id="2358479"/>
    <lineage>
        <taxon>Bacteria</taxon>
        <taxon>Pseudomonadati</taxon>
        <taxon>Bacteroidota</taxon>
        <taxon>Flavobacteriia</taxon>
        <taxon>Flavobacteriales</taxon>
        <taxon>Flavobacteriaceae</taxon>
        <taxon>Tenacibaculum</taxon>
    </lineage>
</organism>
<gene>
    <name evidence="1" type="ORF">D6T69_03020</name>
</gene>